<accession>A0A0E0MFX8</accession>
<dbReference type="eggNOG" id="ENOG502R794">
    <property type="taxonomic scope" value="Eukaryota"/>
</dbReference>
<feature type="region of interest" description="Disordered" evidence="1">
    <location>
        <begin position="169"/>
        <end position="192"/>
    </location>
</feature>
<dbReference type="HOGENOM" id="CLU_1226504_0_0_1"/>
<dbReference type="AlphaFoldDB" id="A0A0E0MFX8"/>
<protein>
    <submittedName>
        <fullName evidence="2">Uncharacterized protein</fullName>
    </submittedName>
</protein>
<evidence type="ECO:0000313" key="2">
    <source>
        <dbReference type="EnsemblPlants" id="OPUNC11G12800.1"/>
    </source>
</evidence>
<evidence type="ECO:0000313" key="3">
    <source>
        <dbReference type="Proteomes" id="UP000026962"/>
    </source>
</evidence>
<organism evidence="2">
    <name type="scientific">Oryza punctata</name>
    <name type="common">Red rice</name>
    <dbReference type="NCBI Taxonomy" id="4537"/>
    <lineage>
        <taxon>Eukaryota</taxon>
        <taxon>Viridiplantae</taxon>
        <taxon>Streptophyta</taxon>
        <taxon>Embryophyta</taxon>
        <taxon>Tracheophyta</taxon>
        <taxon>Spermatophyta</taxon>
        <taxon>Magnoliopsida</taxon>
        <taxon>Liliopsida</taxon>
        <taxon>Poales</taxon>
        <taxon>Poaceae</taxon>
        <taxon>BOP clade</taxon>
        <taxon>Oryzoideae</taxon>
        <taxon>Oryzeae</taxon>
        <taxon>Oryzinae</taxon>
        <taxon>Oryza</taxon>
    </lineage>
</organism>
<dbReference type="Gramene" id="OPUNC11G12800.1">
    <property type="protein sequence ID" value="OPUNC11G12800.1"/>
    <property type="gene ID" value="OPUNC11G12800"/>
</dbReference>
<dbReference type="EnsemblPlants" id="OPUNC11G12800.1">
    <property type="protein sequence ID" value="OPUNC11G12800.1"/>
    <property type="gene ID" value="OPUNC11G12800"/>
</dbReference>
<dbReference type="OMA" id="PDEMSWY"/>
<sequence length="226" mass="25166">MESVHVTSVRELEKAIGKYGAGEHVHVVVNIANVSEAEELLRLIGDQNLDVYWELSPEDMDKLRSAADYYLKLDLLWEFMDLMRLDLRGGVPVKKSLFDWIRTASTDVLTSSHASSTRQILERITLEAQLIGRVAKGLGFGADDVEPYLITPDEMSWYLGEDANAVSKRRATTDDTAEASNPGDATTDDAADEVLRNHKKRLLDKVTNLQQVISSSKSGPYISLDQ</sequence>
<name>A0A0E0MFX8_ORYPU</name>
<dbReference type="Proteomes" id="UP000026962">
    <property type="component" value="Chromosome 11"/>
</dbReference>
<evidence type="ECO:0000256" key="1">
    <source>
        <dbReference type="SAM" id="MobiDB-lite"/>
    </source>
</evidence>
<reference evidence="2" key="1">
    <citation type="submission" date="2015-04" db="UniProtKB">
        <authorList>
            <consortium name="EnsemblPlants"/>
        </authorList>
    </citation>
    <scope>IDENTIFICATION</scope>
</reference>
<proteinExistence type="predicted"/>
<reference evidence="2" key="2">
    <citation type="submission" date="2018-05" db="EMBL/GenBank/DDBJ databases">
        <title>OpunRS2 (Oryza punctata Reference Sequence Version 2).</title>
        <authorList>
            <person name="Zhang J."/>
            <person name="Kudrna D."/>
            <person name="Lee S."/>
            <person name="Talag J."/>
            <person name="Welchert J."/>
            <person name="Wing R.A."/>
        </authorList>
    </citation>
    <scope>NUCLEOTIDE SEQUENCE [LARGE SCALE GENOMIC DNA]</scope>
</reference>
<keyword evidence="3" id="KW-1185">Reference proteome</keyword>